<dbReference type="PRINTS" id="PR00318">
    <property type="entry name" value="GPROTEINA"/>
</dbReference>
<keyword evidence="5 7" id="KW-0342">GTP-binding</keyword>
<comment type="similarity">
    <text evidence="1">Belongs to the G-alpha family.</text>
</comment>
<dbReference type="CDD" id="cd00066">
    <property type="entry name" value="G-alpha"/>
    <property type="match status" value="1"/>
</dbReference>
<protein>
    <submittedName>
        <fullName evidence="10">Uncharacterized protein</fullName>
    </submittedName>
</protein>
<name>A0A914CWH2_9BILA</name>
<keyword evidence="4 8" id="KW-0460">Magnesium</keyword>
<keyword evidence="6" id="KW-0807">Transducer</keyword>
<dbReference type="PANTHER" id="PTHR10218">
    <property type="entry name" value="GTP-BINDING PROTEIN ALPHA SUBUNIT"/>
    <property type="match status" value="1"/>
</dbReference>
<evidence type="ECO:0000256" key="7">
    <source>
        <dbReference type="PIRSR" id="PIRSR601019-1"/>
    </source>
</evidence>
<dbReference type="GO" id="GO:0005525">
    <property type="term" value="F:GTP binding"/>
    <property type="evidence" value="ECO:0007669"/>
    <property type="project" value="UniProtKB-KW"/>
</dbReference>
<evidence type="ECO:0000256" key="1">
    <source>
        <dbReference type="ARBA" id="ARBA00005804"/>
    </source>
</evidence>
<dbReference type="GO" id="GO:0046872">
    <property type="term" value="F:metal ion binding"/>
    <property type="evidence" value="ECO:0007669"/>
    <property type="project" value="UniProtKB-KW"/>
</dbReference>
<dbReference type="InterPro" id="IPR001019">
    <property type="entry name" value="Gprotein_alpha_su"/>
</dbReference>
<evidence type="ECO:0000256" key="4">
    <source>
        <dbReference type="ARBA" id="ARBA00022842"/>
    </source>
</evidence>
<dbReference type="Gene3D" id="1.10.400.10">
    <property type="entry name" value="GI Alpha 1, domain 2-like"/>
    <property type="match status" value="1"/>
</dbReference>
<keyword evidence="3 7" id="KW-0547">Nucleotide-binding</keyword>
<dbReference type="GO" id="GO:0007188">
    <property type="term" value="P:adenylate cyclase-modulating G protein-coupled receptor signaling pathway"/>
    <property type="evidence" value="ECO:0007669"/>
    <property type="project" value="TreeGrafter"/>
</dbReference>
<dbReference type="AlphaFoldDB" id="A0A914CWH2"/>
<evidence type="ECO:0000256" key="8">
    <source>
        <dbReference type="PIRSR" id="PIRSR601019-2"/>
    </source>
</evidence>
<dbReference type="GO" id="GO:0031683">
    <property type="term" value="F:G-protein beta/gamma-subunit complex binding"/>
    <property type="evidence" value="ECO:0007669"/>
    <property type="project" value="InterPro"/>
</dbReference>
<evidence type="ECO:0000256" key="5">
    <source>
        <dbReference type="ARBA" id="ARBA00023134"/>
    </source>
</evidence>
<dbReference type="SUPFAM" id="SSF47895">
    <property type="entry name" value="Transducin (alpha subunit), insertion domain"/>
    <property type="match status" value="1"/>
</dbReference>
<dbReference type="GO" id="GO:0001664">
    <property type="term" value="F:G protein-coupled receptor binding"/>
    <property type="evidence" value="ECO:0007669"/>
    <property type="project" value="TreeGrafter"/>
</dbReference>
<evidence type="ECO:0000313" key="10">
    <source>
        <dbReference type="WBParaSite" id="ACRNAN_scaffold15166.g27398.t1"/>
    </source>
</evidence>
<accession>A0A914CWH2</accession>
<evidence type="ECO:0000256" key="6">
    <source>
        <dbReference type="ARBA" id="ARBA00023224"/>
    </source>
</evidence>
<organism evidence="9 10">
    <name type="scientific">Acrobeloides nanus</name>
    <dbReference type="NCBI Taxonomy" id="290746"/>
    <lineage>
        <taxon>Eukaryota</taxon>
        <taxon>Metazoa</taxon>
        <taxon>Ecdysozoa</taxon>
        <taxon>Nematoda</taxon>
        <taxon>Chromadorea</taxon>
        <taxon>Rhabditida</taxon>
        <taxon>Tylenchina</taxon>
        <taxon>Cephalobomorpha</taxon>
        <taxon>Cephaloboidea</taxon>
        <taxon>Cephalobidae</taxon>
        <taxon>Acrobeloides</taxon>
    </lineage>
</organism>
<feature type="binding site" evidence="8">
    <location>
        <position position="204"/>
    </location>
    <ligand>
        <name>Mg(2+)</name>
        <dbReference type="ChEBI" id="CHEBI:18420"/>
    </ligand>
</feature>
<evidence type="ECO:0000256" key="3">
    <source>
        <dbReference type="ARBA" id="ARBA00022741"/>
    </source>
</evidence>
<dbReference type="GO" id="GO:0005737">
    <property type="term" value="C:cytoplasm"/>
    <property type="evidence" value="ECO:0007669"/>
    <property type="project" value="TreeGrafter"/>
</dbReference>
<feature type="binding site" evidence="7">
    <location>
        <begin position="223"/>
        <end position="227"/>
    </location>
    <ligand>
        <name>GTP</name>
        <dbReference type="ChEBI" id="CHEBI:37565"/>
    </ligand>
</feature>
<dbReference type="PANTHER" id="PTHR10218:SF353">
    <property type="entry name" value="GUANINE NUCLEOTIDE-BINDING PROTEIN ALPHA-11 SUBUNIT"/>
    <property type="match status" value="1"/>
</dbReference>
<keyword evidence="2 8" id="KW-0479">Metal-binding</keyword>
<dbReference type="WBParaSite" id="ACRNAN_scaffold15166.g27398.t1">
    <property type="protein sequence ID" value="ACRNAN_scaffold15166.g27398.t1"/>
    <property type="gene ID" value="ACRNAN_scaffold15166.g27398"/>
</dbReference>
<dbReference type="InterPro" id="IPR011025">
    <property type="entry name" value="GproteinA_insert"/>
</dbReference>
<dbReference type="FunFam" id="3.40.50.300:FF:000181">
    <property type="entry name" value="Guanine nucleotide-binding protein subunit alpha"/>
    <property type="match status" value="1"/>
</dbReference>
<dbReference type="PROSITE" id="PS51882">
    <property type="entry name" value="G_ALPHA"/>
    <property type="match status" value="1"/>
</dbReference>
<dbReference type="InterPro" id="IPR027417">
    <property type="entry name" value="P-loop_NTPase"/>
</dbReference>
<feature type="binding site" evidence="7">
    <location>
        <begin position="198"/>
        <end position="204"/>
    </location>
    <ligand>
        <name>GTP</name>
        <dbReference type="ChEBI" id="CHEBI:37565"/>
    </ligand>
</feature>
<feature type="binding site" evidence="7">
    <location>
        <begin position="294"/>
        <end position="297"/>
    </location>
    <ligand>
        <name>GTP</name>
        <dbReference type="ChEBI" id="CHEBI:37565"/>
    </ligand>
</feature>
<dbReference type="SMART" id="SM00275">
    <property type="entry name" value="G_alpha"/>
    <property type="match status" value="1"/>
</dbReference>
<dbReference type="GO" id="GO:0003924">
    <property type="term" value="F:GTPase activity"/>
    <property type="evidence" value="ECO:0007669"/>
    <property type="project" value="InterPro"/>
</dbReference>
<feature type="binding site" evidence="7">
    <location>
        <begin position="65"/>
        <end position="70"/>
    </location>
    <ligand>
        <name>GTP</name>
        <dbReference type="ChEBI" id="CHEBI:37565"/>
    </ligand>
</feature>
<feature type="binding site" evidence="7">
    <location>
        <begin position="173"/>
        <end position="174"/>
    </location>
    <ligand>
        <name>GTP</name>
        <dbReference type="ChEBI" id="CHEBI:37565"/>
    </ligand>
</feature>
<dbReference type="Pfam" id="PF00503">
    <property type="entry name" value="G-alpha"/>
    <property type="match status" value="1"/>
</dbReference>
<feature type="binding site" evidence="8">
    <location>
        <position position="69"/>
    </location>
    <ligand>
        <name>Mg(2+)</name>
        <dbReference type="ChEBI" id="CHEBI:18420"/>
    </ligand>
</feature>
<reference evidence="10" key="1">
    <citation type="submission" date="2022-11" db="UniProtKB">
        <authorList>
            <consortium name="WormBaseParasite"/>
        </authorList>
    </citation>
    <scope>IDENTIFICATION</scope>
</reference>
<evidence type="ECO:0000256" key="2">
    <source>
        <dbReference type="ARBA" id="ARBA00022723"/>
    </source>
</evidence>
<feature type="binding site" evidence="7">
    <location>
        <position position="354"/>
    </location>
    <ligand>
        <name>GTP</name>
        <dbReference type="ChEBI" id="CHEBI:37565"/>
    </ligand>
</feature>
<dbReference type="Proteomes" id="UP000887540">
    <property type="component" value="Unplaced"/>
</dbReference>
<keyword evidence="9" id="KW-1185">Reference proteome</keyword>
<evidence type="ECO:0000313" key="9">
    <source>
        <dbReference type="Proteomes" id="UP000887540"/>
    </source>
</evidence>
<proteinExistence type="inferred from homology"/>
<sequence length="378" mass="43663">MSRFGAAWLCGSNAGHCFKEPSTSNFTPADMRELILQNQLIEQQIELDRLNAKKTLKILLLGGPESGKSTLFKQMKILHMNGFSELDMVNYRYLIYSNIIQAVWQLIEGAKNLSIDVDIDSETDVEEFQSYYHNIHPADIELNEDITLIIKRIYKSAFIHKVLLRQHEIILLDSAVYFLENLDRISTAGYQPTHQDVLRSRIATTGINEISFPYKHVTLRMVDVGGQRSEQRKWIHCFDNVNGVLFVAELSGYNQMLDDGEQRVNRLKYSMYLFKRIVNNRCFGKRTAIILFLNKVDIFKERLEIFPLTVCFKSYSGKTHFEQCANFVSDRFLAMAPHAPGDEAKPIYTHFTNATDTRNIDRVFESCIDVVFKVSMEK</sequence>
<dbReference type="SUPFAM" id="SSF52540">
    <property type="entry name" value="P-loop containing nucleoside triphosphate hydrolases"/>
    <property type="match status" value="1"/>
</dbReference>
<dbReference type="GO" id="GO:0005834">
    <property type="term" value="C:heterotrimeric G-protein complex"/>
    <property type="evidence" value="ECO:0007669"/>
    <property type="project" value="TreeGrafter"/>
</dbReference>
<dbReference type="Gene3D" id="3.40.50.300">
    <property type="entry name" value="P-loop containing nucleotide triphosphate hydrolases"/>
    <property type="match status" value="1"/>
</dbReference>